<evidence type="ECO:0000256" key="8">
    <source>
        <dbReference type="ARBA" id="ARBA00022840"/>
    </source>
</evidence>
<evidence type="ECO:0000256" key="2">
    <source>
        <dbReference type="ARBA" id="ARBA00007599"/>
    </source>
</evidence>
<comment type="similarity">
    <text evidence="2">Belongs to the TsaE family.</text>
</comment>
<dbReference type="NCBIfam" id="TIGR00150">
    <property type="entry name" value="T6A_YjeE"/>
    <property type="match status" value="1"/>
</dbReference>
<keyword evidence="7" id="KW-0547">Nucleotide-binding</keyword>
<gene>
    <name evidence="11" type="ORF">UV58_C0002G0025</name>
</gene>
<evidence type="ECO:0000256" key="7">
    <source>
        <dbReference type="ARBA" id="ARBA00022741"/>
    </source>
</evidence>
<reference evidence="11 12" key="1">
    <citation type="journal article" date="2015" name="Nature">
        <title>rRNA introns, odd ribosomes, and small enigmatic genomes across a large radiation of phyla.</title>
        <authorList>
            <person name="Brown C.T."/>
            <person name="Hug L.A."/>
            <person name="Thomas B.C."/>
            <person name="Sharon I."/>
            <person name="Castelle C.J."/>
            <person name="Singh A."/>
            <person name="Wilkins M.J."/>
            <person name="Williams K.H."/>
            <person name="Banfield J.F."/>
        </authorList>
    </citation>
    <scope>NUCLEOTIDE SEQUENCE [LARGE SCALE GENOMIC DNA]</scope>
</reference>
<dbReference type="PANTHER" id="PTHR33540:SF2">
    <property type="entry name" value="TRNA THREONYLCARBAMOYLADENOSINE BIOSYNTHESIS PROTEIN TSAE"/>
    <property type="match status" value="1"/>
</dbReference>
<dbReference type="GO" id="GO:0005737">
    <property type="term" value="C:cytoplasm"/>
    <property type="evidence" value="ECO:0007669"/>
    <property type="project" value="UniProtKB-SubCell"/>
</dbReference>
<dbReference type="AlphaFoldDB" id="A0A0G1CBH6"/>
<dbReference type="EMBL" id="LCFA01000002">
    <property type="protein sequence ID" value="KKS83015.1"/>
    <property type="molecule type" value="Genomic_DNA"/>
</dbReference>
<keyword evidence="9" id="KW-0460">Magnesium</keyword>
<evidence type="ECO:0000256" key="6">
    <source>
        <dbReference type="ARBA" id="ARBA00022723"/>
    </source>
</evidence>
<evidence type="ECO:0000256" key="10">
    <source>
        <dbReference type="ARBA" id="ARBA00032441"/>
    </source>
</evidence>
<comment type="subcellular location">
    <subcellularLocation>
        <location evidence="1">Cytoplasm</location>
    </subcellularLocation>
</comment>
<dbReference type="InterPro" id="IPR003442">
    <property type="entry name" value="T6A_TsaE"/>
</dbReference>
<evidence type="ECO:0000313" key="12">
    <source>
        <dbReference type="Proteomes" id="UP000034810"/>
    </source>
</evidence>
<dbReference type="GO" id="GO:0005524">
    <property type="term" value="F:ATP binding"/>
    <property type="evidence" value="ECO:0007669"/>
    <property type="project" value="UniProtKB-KW"/>
</dbReference>
<protein>
    <recommendedName>
        <fullName evidence="3">tRNA threonylcarbamoyladenosine biosynthesis protein TsaE</fullName>
    </recommendedName>
    <alternativeName>
        <fullName evidence="10">t(6)A37 threonylcarbamoyladenosine biosynthesis protein TsaE</fullName>
    </alternativeName>
</protein>
<evidence type="ECO:0000256" key="9">
    <source>
        <dbReference type="ARBA" id="ARBA00022842"/>
    </source>
</evidence>
<dbReference type="Proteomes" id="UP000034810">
    <property type="component" value="Unassembled WGS sequence"/>
</dbReference>
<dbReference type="Gene3D" id="3.40.50.300">
    <property type="entry name" value="P-loop containing nucleotide triphosphate hydrolases"/>
    <property type="match status" value="1"/>
</dbReference>
<comment type="caution">
    <text evidence="11">The sequence shown here is derived from an EMBL/GenBank/DDBJ whole genome shotgun (WGS) entry which is preliminary data.</text>
</comment>
<organism evidence="11 12">
    <name type="scientific">Candidatus Wolfebacteria bacterium GW2011_GWC1_43_10</name>
    <dbReference type="NCBI Taxonomy" id="1619011"/>
    <lineage>
        <taxon>Bacteria</taxon>
        <taxon>Candidatus Wolfeibacteriota</taxon>
    </lineage>
</organism>
<keyword evidence="6" id="KW-0479">Metal-binding</keyword>
<keyword evidence="4" id="KW-0963">Cytoplasm</keyword>
<dbReference type="GO" id="GO:0002949">
    <property type="term" value="P:tRNA threonylcarbamoyladenosine modification"/>
    <property type="evidence" value="ECO:0007669"/>
    <property type="project" value="InterPro"/>
</dbReference>
<evidence type="ECO:0000313" key="11">
    <source>
        <dbReference type="EMBL" id="KKS83015.1"/>
    </source>
</evidence>
<evidence type="ECO:0000256" key="5">
    <source>
        <dbReference type="ARBA" id="ARBA00022694"/>
    </source>
</evidence>
<keyword evidence="8" id="KW-0067">ATP-binding</keyword>
<keyword evidence="5" id="KW-0819">tRNA processing</keyword>
<sequence>MSRFFKIQSDSGNFTRQLGRRFASLVSQRSFFREPSVVFLKGDLGSGKTTFVLGFLRYFGIKPVAASPTFVILKSYKVKSRKYKVDKIHHLDAYRLKSKKDLNVLGFDEILKNPRNIILIEWPERIKGLPARLAEAPAKRAGRHGSGVRGRILINFFHGPKENERTIVIEM</sequence>
<dbReference type="InterPro" id="IPR027417">
    <property type="entry name" value="P-loop_NTPase"/>
</dbReference>
<evidence type="ECO:0000256" key="1">
    <source>
        <dbReference type="ARBA" id="ARBA00004496"/>
    </source>
</evidence>
<proteinExistence type="inferred from homology"/>
<accession>A0A0G1CBH6</accession>
<dbReference type="Pfam" id="PF02367">
    <property type="entry name" value="TsaE"/>
    <property type="match status" value="1"/>
</dbReference>
<dbReference type="PATRIC" id="fig|1619011.3.peg.71"/>
<evidence type="ECO:0000256" key="3">
    <source>
        <dbReference type="ARBA" id="ARBA00019010"/>
    </source>
</evidence>
<dbReference type="SUPFAM" id="SSF52540">
    <property type="entry name" value="P-loop containing nucleoside triphosphate hydrolases"/>
    <property type="match status" value="1"/>
</dbReference>
<dbReference type="GO" id="GO:0046872">
    <property type="term" value="F:metal ion binding"/>
    <property type="evidence" value="ECO:0007669"/>
    <property type="project" value="UniProtKB-KW"/>
</dbReference>
<name>A0A0G1CBH6_9BACT</name>
<evidence type="ECO:0000256" key="4">
    <source>
        <dbReference type="ARBA" id="ARBA00022490"/>
    </source>
</evidence>
<dbReference type="PANTHER" id="PTHR33540">
    <property type="entry name" value="TRNA THREONYLCARBAMOYLADENOSINE BIOSYNTHESIS PROTEIN TSAE"/>
    <property type="match status" value="1"/>
</dbReference>